<dbReference type="Proteomes" id="UP000593564">
    <property type="component" value="Unassembled WGS sequence"/>
</dbReference>
<evidence type="ECO:0000313" key="2">
    <source>
        <dbReference type="EMBL" id="KAF5961444.1"/>
    </source>
</evidence>
<dbReference type="GO" id="GO:0006355">
    <property type="term" value="P:regulation of DNA-templated transcription"/>
    <property type="evidence" value="ECO:0007669"/>
    <property type="project" value="TreeGrafter"/>
</dbReference>
<dbReference type="InterPro" id="IPR051979">
    <property type="entry name" value="B-box_zinc_finger"/>
</dbReference>
<keyword evidence="3" id="KW-1185">Reference proteome</keyword>
<proteinExistence type="predicted"/>
<gene>
    <name evidence="2" type="ORF">HYC85_002653</name>
</gene>
<protein>
    <recommendedName>
        <fullName evidence="4">B box-type domain-containing protein</fullName>
    </recommendedName>
</protein>
<name>A0A7J7IAL7_CAMSI</name>
<dbReference type="PANTHER" id="PTHR31832">
    <property type="entry name" value="B-BOX ZINC FINGER PROTEIN 22"/>
    <property type="match status" value="1"/>
</dbReference>
<organism evidence="2 3">
    <name type="scientific">Camellia sinensis</name>
    <name type="common">Tea plant</name>
    <name type="synonym">Thea sinensis</name>
    <dbReference type="NCBI Taxonomy" id="4442"/>
    <lineage>
        <taxon>Eukaryota</taxon>
        <taxon>Viridiplantae</taxon>
        <taxon>Streptophyta</taxon>
        <taxon>Embryophyta</taxon>
        <taxon>Tracheophyta</taxon>
        <taxon>Spermatophyta</taxon>
        <taxon>Magnoliopsida</taxon>
        <taxon>eudicotyledons</taxon>
        <taxon>Gunneridae</taxon>
        <taxon>Pentapetalae</taxon>
        <taxon>asterids</taxon>
        <taxon>Ericales</taxon>
        <taxon>Theaceae</taxon>
        <taxon>Camellia</taxon>
    </lineage>
</organism>
<evidence type="ECO:0000256" key="1">
    <source>
        <dbReference type="SAM" id="MobiDB-lite"/>
    </source>
</evidence>
<evidence type="ECO:0000313" key="3">
    <source>
        <dbReference type="Proteomes" id="UP000593564"/>
    </source>
</evidence>
<dbReference type="GO" id="GO:0009640">
    <property type="term" value="P:photomorphogenesis"/>
    <property type="evidence" value="ECO:0007669"/>
    <property type="project" value="TreeGrafter"/>
</dbReference>
<dbReference type="GO" id="GO:0005634">
    <property type="term" value="C:nucleus"/>
    <property type="evidence" value="ECO:0007669"/>
    <property type="project" value="TreeGrafter"/>
</dbReference>
<reference evidence="2 3" key="2">
    <citation type="submission" date="2020-07" db="EMBL/GenBank/DDBJ databases">
        <title>Genome assembly of wild tea tree DASZ reveals pedigree and selection history of tea varieties.</title>
        <authorList>
            <person name="Zhang W."/>
        </authorList>
    </citation>
    <scope>NUCLEOTIDE SEQUENCE [LARGE SCALE GENOMIC DNA]</scope>
    <source>
        <strain evidence="3">cv. G240</strain>
        <tissue evidence="2">Leaf</tissue>
    </source>
</reference>
<feature type="compositionally biased region" description="Low complexity" evidence="1">
    <location>
        <begin position="95"/>
        <end position="110"/>
    </location>
</feature>
<dbReference type="PANTHER" id="PTHR31832:SF52">
    <property type="entry name" value="B-BOX ZINC FINGER PROTEIN 21"/>
    <property type="match status" value="1"/>
</dbReference>
<dbReference type="EMBL" id="JACBKZ010000001">
    <property type="protein sequence ID" value="KAF5961444.1"/>
    <property type="molecule type" value="Genomic_DNA"/>
</dbReference>
<comment type="caution">
    <text evidence="2">The sequence shown here is derived from an EMBL/GenBank/DDBJ whole genome shotgun (WGS) entry which is preliminary data.</text>
</comment>
<dbReference type="AlphaFoldDB" id="A0A7J7IAL7"/>
<reference evidence="3" key="1">
    <citation type="journal article" date="2020" name="Nat. Commun.">
        <title>Genome assembly of wild tea tree DASZ reveals pedigree and selection history of tea varieties.</title>
        <authorList>
            <person name="Zhang W."/>
            <person name="Zhang Y."/>
            <person name="Qiu H."/>
            <person name="Guo Y."/>
            <person name="Wan H."/>
            <person name="Zhang X."/>
            <person name="Scossa F."/>
            <person name="Alseekh S."/>
            <person name="Zhang Q."/>
            <person name="Wang P."/>
            <person name="Xu L."/>
            <person name="Schmidt M.H."/>
            <person name="Jia X."/>
            <person name="Li D."/>
            <person name="Zhu A."/>
            <person name="Guo F."/>
            <person name="Chen W."/>
            <person name="Ni D."/>
            <person name="Usadel B."/>
            <person name="Fernie A.R."/>
            <person name="Wen W."/>
        </authorList>
    </citation>
    <scope>NUCLEOTIDE SEQUENCE [LARGE SCALE GENOMIC DNA]</scope>
    <source>
        <strain evidence="3">cv. G240</strain>
    </source>
</reference>
<feature type="region of interest" description="Disordered" evidence="1">
    <location>
        <begin position="87"/>
        <end position="110"/>
    </location>
</feature>
<accession>A0A7J7IAL7</accession>
<sequence length="110" mass="11947">MKIQCDICNKDEASVFCSANEAALYVACDHPVHHANKLAGKRQRFSLLHLSPKQFPLCDVCQLSATSSLYSSQSSSDSFAAHNDLLPNLKSQNSTTTTTTTTNNNKPSSL</sequence>
<evidence type="ECO:0008006" key="4">
    <source>
        <dbReference type="Google" id="ProtNLM"/>
    </source>
</evidence>